<reference evidence="2" key="2">
    <citation type="submission" date="2023-05" db="EMBL/GenBank/DDBJ databases">
        <authorList>
            <consortium name="Lawrence Berkeley National Laboratory"/>
            <person name="Steindorff A."/>
            <person name="Hensen N."/>
            <person name="Bonometti L."/>
            <person name="Westerberg I."/>
            <person name="Brannstrom I.O."/>
            <person name="Guillou S."/>
            <person name="Cros-Aarteil S."/>
            <person name="Calhoun S."/>
            <person name="Haridas S."/>
            <person name="Kuo A."/>
            <person name="Mondo S."/>
            <person name="Pangilinan J."/>
            <person name="Riley R."/>
            <person name="Labutti K."/>
            <person name="Andreopoulos B."/>
            <person name="Lipzen A."/>
            <person name="Chen C."/>
            <person name="Yanf M."/>
            <person name="Daum C."/>
            <person name="Ng V."/>
            <person name="Clum A."/>
            <person name="Ohm R."/>
            <person name="Martin F."/>
            <person name="Silar P."/>
            <person name="Natvig D."/>
            <person name="Lalanne C."/>
            <person name="Gautier V."/>
            <person name="Ament-Velasquez S.L."/>
            <person name="Kruys A."/>
            <person name="Hutchinson M.I."/>
            <person name="Powell A.J."/>
            <person name="Barry K."/>
            <person name="Miller A.N."/>
            <person name="Grigoriev I.V."/>
            <person name="Debuchy R."/>
            <person name="Gladieux P."/>
            <person name="Thoren M.H."/>
            <person name="Johannesson H."/>
        </authorList>
    </citation>
    <scope>NUCLEOTIDE SEQUENCE</scope>
    <source>
        <strain evidence="2">CBS 532.94</strain>
    </source>
</reference>
<organism evidence="2 3">
    <name type="scientific">Achaetomium macrosporum</name>
    <dbReference type="NCBI Taxonomy" id="79813"/>
    <lineage>
        <taxon>Eukaryota</taxon>
        <taxon>Fungi</taxon>
        <taxon>Dikarya</taxon>
        <taxon>Ascomycota</taxon>
        <taxon>Pezizomycotina</taxon>
        <taxon>Sordariomycetes</taxon>
        <taxon>Sordariomycetidae</taxon>
        <taxon>Sordariales</taxon>
        <taxon>Chaetomiaceae</taxon>
        <taxon>Achaetomium</taxon>
    </lineage>
</organism>
<keyword evidence="3" id="KW-1185">Reference proteome</keyword>
<evidence type="ECO:0000313" key="3">
    <source>
        <dbReference type="Proteomes" id="UP001303760"/>
    </source>
</evidence>
<evidence type="ECO:0000313" key="2">
    <source>
        <dbReference type="EMBL" id="KAK4239414.1"/>
    </source>
</evidence>
<feature type="region of interest" description="Disordered" evidence="1">
    <location>
        <begin position="1"/>
        <end position="32"/>
    </location>
</feature>
<accession>A0AAN7CCB9</accession>
<comment type="caution">
    <text evidence="2">The sequence shown here is derived from an EMBL/GenBank/DDBJ whole genome shotgun (WGS) entry which is preliminary data.</text>
</comment>
<reference evidence="2" key="1">
    <citation type="journal article" date="2023" name="Mol. Phylogenet. Evol.">
        <title>Genome-scale phylogeny and comparative genomics of the fungal order Sordariales.</title>
        <authorList>
            <person name="Hensen N."/>
            <person name="Bonometti L."/>
            <person name="Westerberg I."/>
            <person name="Brannstrom I.O."/>
            <person name="Guillou S."/>
            <person name="Cros-Aarteil S."/>
            <person name="Calhoun S."/>
            <person name="Haridas S."/>
            <person name="Kuo A."/>
            <person name="Mondo S."/>
            <person name="Pangilinan J."/>
            <person name="Riley R."/>
            <person name="LaButti K."/>
            <person name="Andreopoulos B."/>
            <person name="Lipzen A."/>
            <person name="Chen C."/>
            <person name="Yan M."/>
            <person name="Daum C."/>
            <person name="Ng V."/>
            <person name="Clum A."/>
            <person name="Steindorff A."/>
            <person name="Ohm R.A."/>
            <person name="Martin F."/>
            <person name="Silar P."/>
            <person name="Natvig D.O."/>
            <person name="Lalanne C."/>
            <person name="Gautier V."/>
            <person name="Ament-Velasquez S.L."/>
            <person name="Kruys A."/>
            <person name="Hutchinson M.I."/>
            <person name="Powell A.J."/>
            <person name="Barry K."/>
            <person name="Miller A.N."/>
            <person name="Grigoriev I.V."/>
            <person name="Debuchy R."/>
            <person name="Gladieux P."/>
            <person name="Hiltunen Thoren M."/>
            <person name="Johannesson H."/>
        </authorList>
    </citation>
    <scope>NUCLEOTIDE SEQUENCE</scope>
    <source>
        <strain evidence="2">CBS 532.94</strain>
    </source>
</reference>
<proteinExistence type="predicted"/>
<protein>
    <submittedName>
        <fullName evidence="2">Uncharacterized protein</fullName>
    </submittedName>
</protein>
<sequence length="65" mass="6581">MPYDKSNKAGEAAVATDTSAGGTVSNGHAASGRKNASYMCGCRLCICGAAVDYPGDVCSTCSKYH</sequence>
<evidence type="ECO:0000256" key="1">
    <source>
        <dbReference type="SAM" id="MobiDB-lite"/>
    </source>
</evidence>
<name>A0AAN7CCB9_9PEZI</name>
<gene>
    <name evidence="2" type="ORF">C8A03DRAFT_32514</name>
</gene>
<feature type="compositionally biased region" description="Polar residues" evidence="1">
    <location>
        <begin position="16"/>
        <end position="28"/>
    </location>
</feature>
<dbReference type="AlphaFoldDB" id="A0AAN7CCB9"/>
<dbReference type="EMBL" id="MU860064">
    <property type="protein sequence ID" value="KAK4239414.1"/>
    <property type="molecule type" value="Genomic_DNA"/>
</dbReference>
<dbReference type="Proteomes" id="UP001303760">
    <property type="component" value="Unassembled WGS sequence"/>
</dbReference>